<dbReference type="GO" id="GO:0030288">
    <property type="term" value="C:outer membrane-bounded periplasmic space"/>
    <property type="evidence" value="ECO:0007669"/>
    <property type="project" value="TreeGrafter"/>
</dbReference>
<gene>
    <name evidence="5" type="ORF">FYJ35_06190</name>
</gene>
<evidence type="ECO:0000256" key="1">
    <source>
        <dbReference type="ARBA" id="ARBA00004196"/>
    </source>
</evidence>
<keyword evidence="6" id="KW-1185">Reference proteome</keyword>
<feature type="chain" id="PRO_5038625467" evidence="3">
    <location>
        <begin position="26"/>
        <end position="383"/>
    </location>
</feature>
<dbReference type="PANTHER" id="PTHR30036">
    <property type="entry name" value="D-XYLOSE-BINDING PERIPLASMIC PROTEIN"/>
    <property type="match status" value="1"/>
</dbReference>
<dbReference type="EMBL" id="VULZ01000005">
    <property type="protein sequence ID" value="MSS14633.1"/>
    <property type="molecule type" value="Genomic_DNA"/>
</dbReference>
<reference evidence="5 6" key="1">
    <citation type="submission" date="2019-08" db="EMBL/GenBank/DDBJ databases">
        <title>In-depth cultivation of the pig gut microbiome towards novel bacterial diversity and tailored functional studies.</title>
        <authorList>
            <person name="Wylensek D."/>
            <person name="Hitch T.C.A."/>
            <person name="Clavel T."/>
        </authorList>
    </citation>
    <scope>NUCLEOTIDE SEQUENCE [LARGE SCALE GENOMIC DNA]</scope>
    <source>
        <strain evidence="5 6">Oil+RF-744-WCA-WT-11</strain>
    </source>
</reference>
<evidence type="ECO:0000313" key="6">
    <source>
        <dbReference type="Proteomes" id="UP000481852"/>
    </source>
</evidence>
<organism evidence="5 6">
    <name type="scientific">Porcincola intestinalis</name>
    <dbReference type="NCBI Taxonomy" id="2606632"/>
    <lineage>
        <taxon>Bacteria</taxon>
        <taxon>Bacillati</taxon>
        <taxon>Bacillota</taxon>
        <taxon>Clostridia</taxon>
        <taxon>Lachnospirales</taxon>
        <taxon>Lachnospiraceae</taxon>
        <taxon>Porcincola</taxon>
    </lineage>
</organism>
<dbReference type="PANTHER" id="PTHR30036:SF1">
    <property type="entry name" value="D-XYLOSE-BINDING PERIPLASMIC PROTEIN"/>
    <property type="match status" value="1"/>
</dbReference>
<evidence type="ECO:0000259" key="4">
    <source>
        <dbReference type="Pfam" id="PF13407"/>
    </source>
</evidence>
<comment type="subcellular location">
    <subcellularLocation>
        <location evidence="1">Cell envelope</location>
    </subcellularLocation>
</comment>
<protein>
    <submittedName>
        <fullName evidence="5">Sugar ABC transporter substrate-binding protein</fullName>
    </submittedName>
</protein>
<dbReference type="InterPro" id="IPR050555">
    <property type="entry name" value="Bact_Solute-Bind_Prot2"/>
</dbReference>
<dbReference type="RefSeq" id="WP_154524647.1">
    <property type="nucleotide sequence ID" value="NZ_JAXEDB010000125.1"/>
</dbReference>
<dbReference type="InterPro" id="IPR028082">
    <property type="entry name" value="Peripla_BP_I"/>
</dbReference>
<dbReference type="Gene3D" id="3.40.50.2300">
    <property type="match status" value="2"/>
</dbReference>
<dbReference type="SUPFAM" id="SSF53822">
    <property type="entry name" value="Periplasmic binding protein-like I"/>
    <property type="match status" value="1"/>
</dbReference>
<evidence type="ECO:0000256" key="3">
    <source>
        <dbReference type="SAM" id="SignalP"/>
    </source>
</evidence>
<dbReference type="InterPro" id="IPR025997">
    <property type="entry name" value="SBP_2_dom"/>
</dbReference>
<feature type="domain" description="Periplasmic binding protein" evidence="4">
    <location>
        <begin position="42"/>
        <end position="316"/>
    </location>
</feature>
<evidence type="ECO:0000256" key="2">
    <source>
        <dbReference type="ARBA" id="ARBA00022729"/>
    </source>
</evidence>
<dbReference type="GO" id="GO:0030246">
    <property type="term" value="F:carbohydrate binding"/>
    <property type="evidence" value="ECO:0007669"/>
    <property type="project" value="TreeGrafter"/>
</dbReference>
<dbReference type="AlphaFoldDB" id="A0A6L5X5F5"/>
<dbReference type="Pfam" id="PF13407">
    <property type="entry name" value="Peripla_BP_4"/>
    <property type="match status" value="1"/>
</dbReference>
<proteinExistence type="predicted"/>
<evidence type="ECO:0000313" key="5">
    <source>
        <dbReference type="EMBL" id="MSS14633.1"/>
    </source>
</evidence>
<dbReference type="CDD" id="cd19994">
    <property type="entry name" value="PBP1_ChvE"/>
    <property type="match status" value="1"/>
</dbReference>
<name>A0A6L5X5F5_9FIRM</name>
<accession>A0A6L5X5F5</accession>
<keyword evidence="2 3" id="KW-0732">Signal</keyword>
<comment type="caution">
    <text evidence="5">The sequence shown here is derived from an EMBL/GenBank/DDBJ whole genome shotgun (WGS) entry which is preliminary data.</text>
</comment>
<feature type="signal peptide" evidence="3">
    <location>
        <begin position="1"/>
        <end position="25"/>
    </location>
</feature>
<dbReference type="Proteomes" id="UP000481852">
    <property type="component" value="Unassembled WGS sequence"/>
</dbReference>
<sequence length="383" mass="41258">MKKQLAVALSIATVVGMFGSVSAFAGETEAATEGASGAGKKIGISMPTQSLERWNRDGSYLDEQFKKAGYATEVTYSDNDSGRQVSDIQNMIADKVDLLVIAAIDGEALNTVVDEAADANIPVIAYDRLIKNDNDTYYVSFDNYTVGTLQGKFIVDTLDLDNAGDKTYNMEITAGDPADNNATFFYKGAMDVLQPYLDKGTLKVPSGQTDFDSVATAQWDTQKALSRMQNILGSYYADGTQLDVALCSNDSTALGVTQAIQSDYAGKNSVLITGQDGDEANLKNLMDGLQTMTVYKAVANEAVVTLDLAQAILNGETVDQSWIDGRKFGFDCTFDDKSYTAVDKVIPSLLLVPDVVTKDNAVEKLVDTGYYTQDSDGYLHPAQ</sequence>